<keyword evidence="3" id="KW-1185">Reference proteome</keyword>
<gene>
    <name evidence="2" type="ordered locus">SNE_A22350</name>
</gene>
<dbReference type="PROSITE" id="PS01125">
    <property type="entry name" value="ROK"/>
    <property type="match status" value="1"/>
</dbReference>
<dbReference type="AlphaFoldDB" id="F8L471"/>
<dbReference type="Pfam" id="PF00480">
    <property type="entry name" value="ROK"/>
    <property type="match status" value="1"/>
</dbReference>
<organism evidence="2 3">
    <name type="scientific">Simkania negevensis (strain ATCC VR-1471 / DSM 27360 / Z)</name>
    <dbReference type="NCBI Taxonomy" id="331113"/>
    <lineage>
        <taxon>Bacteria</taxon>
        <taxon>Pseudomonadati</taxon>
        <taxon>Chlamydiota</taxon>
        <taxon>Chlamydiia</taxon>
        <taxon>Parachlamydiales</taxon>
        <taxon>Simkaniaceae</taxon>
        <taxon>Simkania</taxon>
    </lineage>
</organism>
<proteinExistence type="inferred from homology"/>
<comment type="similarity">
    <text evidence="1">Belongs to the ROK (NagC/XylR) family.</text>
</comment>
<dbReference type="OrthoDB" id="9795247at2"/>
<evidence type="ECO:0000313" key="3">
    <source>
        <dbReference type="Proteomes" id="UP000000496"/>
    </source>
</evidence>
<reference evidence="2 3" key="2">
    <citation type="journal article" date="2011" name="Mol. Biol. Evol.">
        <title>Unity in variety--the pan-genome of the Chlamydiae.</title>
        <authorList>
            <person name="Collingro A."/>
            <person name="Tischler P."/>
            <person name="Weinmaier T."/>
            <person name="Penz T."/>
            <person name="Heinz E."/>
            <person name="Brunham R.C."/>
            <person name="Read T.D."/>
            <person name="Bavoil P.M."/>
            <person name="Sachse K."/>
            <person name="Kahane S."/>
            <person name="Friedman M.G."/>
            <person name="Rattei T."/>
            <person name="Myers G.S."/>
            <person name="Horn M."/>
        </authorList>
    </citation>
    <scope>NUCLEOTIDE SEQUENCE [LARGE SCALE GENOMIC DNA]</scope>
    <source>
        <strain evidence="3">ATCC VR-1471 / Z</strain>
    </source>
</reference>
<dbReference type="Gene3D" id="3.30.420.40">
    <property type="match status" value="2"/>
</dbReference>
<dbReference type="Proteomes" id="UP000000496">
    <property type="component" value="Chromosome gsn.131"/>
</dbReference>
<protein>
    <submittedName>
        <fullName evidence="2">ROK family protein</fullName>
    </submittedName>
</protein>
<dbReference type="STRING" id="331113.SNE_A22350"/>
<dbReference type="KEGG" id="sng:SNE_A22350"/>
<dbReference type="InterPro" id="IPR049874">
    <property type="entry name" value="ROK_cs"/>
</dbReference>
<dbReference type="PANTHER" id="PTHR18964:SF149">
    <property type="entry name" value="BIFUNCTIONAL UDP-N-ACETYLGLUCOSAMINE 2-EPIMERASE_N-ACETYLMANNOSAMINE KINASE"/>
    <property type="match status" value="1"/>
</dbReference>
<dbReference type="EMBL" id="FR872582">
    <property type="protein sequence ID" value="CCB90112.1"/>
    <property type="molecule type" value="Genomic_DNA"/>
</dbReference>
<dbReference type="HOGENOM" id="CLU_036604_0_4_0"/>
<dbReference type="SUPFAM" id="SSF53067">
    <property type="entry name" value="Actin-like ATPase domain"/>
    <property type="match status" value="1"/>
</dbReference>
<dbReference type="InterPro" id="IPR000600">
    <property type="entry name" value="ROK"/>
</dbReference>
<dbReference type="RefSeq" id="WP_013944578.1">
    <property type="nucleotide sequence ID" value="NC_015713.1"/>
</dbReference>
<evidence type="ECO:0000313" key="2">
    <source>
        <dbReference type="EMBL" id="CCB90112.1"/>
    </source>
</evidence>
<reference key="1">
    <citation type="journal article" date="2011" name="Mol. Biol. Evol.">
        <title>Unity in variety -- the pan-genome of the Chlamydiae.</title>
        <authorList>
            <person name="Collingro A."/>
            <person name="Tischler P."/>
            <person name="Weinmaier T."/>
            <person name="Penz T."/>
            <person name="Heinz E."/>
            <person name="Brunham R.C."/>
            <person name="Read T.D."/>
            <person name="Bavoil P.M."/>
            <person name="Sachse K."/>
            <person name="Kahane S."/>
            <person name="Friedman M.G."/>
            <person name="Rattei T."/>
            <person name="Myers G.S.A."/>
            <person name="Horn M."/>
        </authorList>
    </citation>
    <scope>NUCLEOTIDE SEQUENCE</scope>
    <source>
        <strain>Z</strain>
    </source>
</reference>
<dbReference type="PANTHER" id="PTHR18964">
    <property type="entry name" value="ROK (REPRESSOR, ORF, KINASE) FAMILY"/>
    <property type="match status" value="1"/>
</dbReference>
<sequence length="324" mass="35257">MHLVGVDIGGTKVSVCLGDGEGNIIDHKRVMTATLGDPTTGLPKIVELIGHLLRDNNLEIHEIKAIGLAVPGPISYKMGMMLTPPNMPTWVNVPVREYFREAFEKPVFLNNDANAGVLAEWEFGAAKHLDNLVYLTMSTGMGGGIIAQGKLLQGETDTAGEVGHFVLDPKGPKCPCGQRGCFEVFCGGANLARRTQEEIKQKKIQTAILDAAEGEVEKIDMKCIAAAVKNDDLYALEIWEGFIERLAQGIGILLMTLNPDAIILGTIASHTHELVMSPLKRALAKYAWMMPLEYCRIEESKLSDRISKLAPLALAIEGLRNVET</sequence>
<accession>F8L471</accession>
<evidence type="ECO:0000256" key="1">
    <source>
        <dbReference type="ARBA" id="ARBA00006479"/>
    </source>
</evidence>
<dbReference type="eggNOG" id="COG1940">
    <property type="taxonomic scope" value="Bacteria"/>
</dbReference>
<name>F8L471_SIMNZ</name>
<dbReference type="InterPro" id="IPR043129">
    <property type="entry name" value="ATPase_NBD"/>
</dbReference>